<dbReference type="RefSeq" id="WP_337313726.1">
    <property type="nucleotide sequence ID" value="NZ_JAEKNS010000145.1"/>
</dbReference>
<reference evidence="4 7" key="3">
    <citation type="submission" date="2020-10" db="EMBL/GenBank/DDBJ databases">
        <title>Ca. Dormibacterota MAGs.</title>
        <authorList>
            <person name="Montgomery K."/>
        </authorList>
    </citation>
    <scope>NUCLEOTIDE SEQUENCE [LARGE SCALE GENOMIC DNA]</scope>
    <source>
        <strain evidence="4">SC8812_S17_18</strain>
    </source>
</reference>
<dbReference type="AlphaFoldDB" id="A0A2W6A4W7"/>
<keyword evidence="5" id="KW-0032">Aminotransferase</keyword>
<dbReference type="InterPro" id="IPR049704">
    <property type="entry name" value="Aminotrans_3_PPA_site"/>
</dbReference>
<dbReference type="Proteomes" id="UP000606991">
    <property type="component" value="Unassembled WGS sequence"/>
</dbReference>
<keyword evidence="5" id="KW-0808">Transferase</keyword>
<accession>A0A2W6A4W7</accession>
<dbReference type="InterPro" id="IPR005814">
    <property type="entry name" value="Aminotrans_3"/>
</dbReference>
<dbReference type="CDD" id="cd00610">
    <property type="entry name" value="OAT_like"/>
    <property type="match status" value="1"/>
</dbReference>
<dbReference type="InterPro" id="IPR015421">
    <property type="entry name" value="PyrdxlP-dep_Trfase_major"/>
</dbReference>
<accession>A0A934JXS2</accession>
<dbReference type="Proteomes" id="UP000248724">
    <property type="component" value="Unassembled WGS sequence"/>
</dbReference>
<dbReference type="PANTHER" id="PTHR43713:SF3">
    <property type="entry name" value="GLUTAMATE-1-SEMIALDEHYDE 2,1-AMINOMUTASE 1, CHLOROPLASTIC-RELATED"/>
    <property type="match status" value="1"/>
</dbReference>
<keyword evidence="2 3" id="KW-0663">Pyridoxal phosphate</keyword>
<evidence type="ECO:0000313" key="6">
    <source>
        <dbReference type="Proteomes" id="UP000248724"/>
    </source>
</evidence>
<comment type="similarity">
    <text evidence="3">Belongs to the class-III pyridoxal-phosphate-dependent aminotransferase family.</text>
</comment>
<gene>
    <name evidence="5" type="ORF">DLM65_08220</name>
    <name evidence="4" type="ORF">JF886_14555</name>
</gene>
<dbReference type="GO" id="GO:0008483">
    <property type="term" value="F:transaminase activity"/>
    <property type="evidence" value="ECO:0007669"/>
    <property type="project" value="UniProtKB-KW"/>
</dbReference>
<dbReference type="Gene3D" id="3.90.1150.10">
    <property type="entry name" value="Aspartate Aminotransferase, domain 1"/>
    <property type="match status" value="1"/>
</dbReference>
<comment type="caution">
    <text evidence="5">The sequence shown here is derived from an EMBL/GenBank/DDBJ whole genome shotgun (WGS) entry which is preliminary data.</text>
</comment>
<evidence type="ECO:0000256" key="2">
    <source>
        <dbReference type="ARBA" id="ARBA00022898"/>
    </source>
</evidence>
<dbReference type="Pfam" id="PF00202">
    <property type="entry name" value="Aminotran_3"/>
    <property type="match status" value="1"/>
</dbReference>
<dbReference type="InterPro" id="IPR015424">
    <property type="entry name" value="PyrdxlP-dep_Trfase"/>
</dbReference>
<dbReference type="InterPro" id="IPR015422">
    <property type="entry name" value="PyrdxlP-dep_Trfase_small"/>
</dbReference>
<organism evidence="5 6">
    <name type="scientific">Candidatus Aeolococcus gillhamiae</name>
    <dbReference type="NCBI Taxonomy" id="3127015"/>
    <lineage>
        <taxon>Bacteria</taxon>
        <taxon>Bacillati</taxon>
        <taxon>Candidatus Dormiibacterota</taxon>
        <taxon>Candidatus Dormibacteria</taxon>
        <taxon>Candidatus Aeolococcales</taxon>
        <taxon>Candidatus Aeolococcaceae</taxon>
        <taxon>Candidatus Aeolococcus</taxon>
    </lineage>
</organism>
<dbReference type="PROSITE" id="PS00600">
    <property type="entry name" value="AA_TRANSFER_CLASS_3"/>
    <property type="match status" value="1"/>
</dbReference>
<proteinExistence type="inferred from homology"/>
<dbReference type="SUPFAM" id="SSF53383">
    <property type="entry name" value="PLP-dependent transferases"/>
    <property type="match status" value="1"/>
</dbReference>
<dbReference type="GO" id="GO:0030170">
    <property type="term" value="F:pyridoxal phosphate binding"/>
    <property type="evidence" value="ECO:0007669"/>
    <property type="project" value="InterPro"/>
</dbReference>
<dbReference type="EMBL" id="QHBU01000153">
    <property type="protein sequence ID" value="PZR80408.1"/>
    <property type="molecule type" value="Genomic_DNA"/>
</dbReference>
<dbReference type="PANTHER" id="PTHR43713">
    <property type="entry name" value="GLUTAMATE-1-SEMIALDEHYDE 2,1-AMINOMUTASE"/>
    <property type="match status" value="1"/>
</dbReference>
<dbReference type="Gene3D" id="3.40.640.10">
    <property type="entry name" value="Type I PLP-dependent aspartate aminotransferase-like (Major domain)"/>
    <property type="match status" value="1"/>
</dbReference>
<comment type="cofactor">
    <cofactor evidence="1">
        <name>pyridoxal 5'-phosphate</name>
        <dbReference type="ChEBI" id="CHEBI:597326"/>
    </cofactor>
</comment>
<reference evidence="5" key="2">
    <citation type="submission" date="2018-05" db="EMBL/GenBank/DDBJ databases">
        <authorList>
            <person name="Ferrari B."/>
        </authorList>
    </citation>
    <scope>NUCLEOTIDE SEQUENCE</scope>
    <source>
        <strain evidence="5">RRmetagenome_bin12</strain>
    </source>
</reference>
<dbReference type="EMBL" id="JAEKNS010000145">
    <property type="protein sequence ID" value="MBJ7596049.1"/>
    <property type="molecule type" value="Genomic_DNA"/>
</dbReference>
<protein>
    <submittedName>
        <fullName evidence="4">Aminotransferase class III-fold pyridoxal phosphate-dependent enzyme</fullName>
    </submittedName>
    <submittedName>
        <fullName evidence="5">Aspartate aminotransferase family protein</fullName>
    </submittedName>
</protein>
<evidence type="ECO:0000313" key="7">
    <source>
        <dbReference type="Proteomes" id="UP000606991"/>
    </source>
</evidence>
<evidence type="ECO:0000313" key="5">
    <source>
        <dbReference type="EMBL" id="PZR80408.1"/>
    </source>
</evidence>
<evidence type="ECO:0000256" key="3">
    <source>
        <dbReference type="RuleBase" id="RU003560"/>
    </source>
</evidence>
<reference evidence="5 6" key="1">
    <citation type="journal article" date="2017" name="Nature">
        <title>Atmospheric trace gases support primary production in Antarctic desert surface soil.</title>
        <authorList>
            <person name="Ji M."/>
            <person name="Greening C."/>
            <person name="Vanwonterghem I."/>
            <person name="Carere C.R."/>
            <person name="Bay S.K."/>
            <person name="Steen J.A."/>
            <person name="Montgomery K."/>
            <person name="Lines T."/>
            <person name="Beardall J."/>
            <person name="van Dorst J."/>
            <person name="Snape I."/>
            <person name="Stott M.B."/>
            <person name="Hugenholtz P."/>
            <person name="Ferrari B.C."/>
        </authorList>
    </citation>
    <scope>NUCLEOTIDE SEQUENCE [LARGE SCALE GENOMIC DNA]</scope>
    <source>
        <strain evidence="5">RRmetagenome_bin12</strain>
    </source>
</reference>
<name>A0A2W6A4W7_9BACT</name>
<sequence length="429" mass="45608">MTASTAATDGELLQRARRVLPGITQTYSKAPDQQVEGVYPVFLERGEGCRVWDLAGNAYIDYPCALGPMVLGYADAEVDAAARDRVNGGPCFSLGHRLEVEVAELLVEMVPGAEMVRFLKTGSEATTATVRLARAATGRDHVAMCGYHGWHDWAIGHTTRSAGVPPAVRELTHQWTYNDLESLRAVLEKHRGGVAAVIMEPVGVEPPAPGFLEGVRALADEHGALLIFDEVITGFRLAPGGAQEYFGVLPDLAAFGKAMANGYPLAAVTGRATVMEQIASTVFISSTFGGDTVSLAASLATMRRIRAGGVIEHLWRQGARIMEGFNALASEHEVPARMIGLAPRRVIAFEPAGGADGNGVKGLLWQECLDRGVLMGNANFVSLAHDDAAVDATLDAFDGALAVVGQAVRQGDVTSRLRGHEPAEVFRRA</sequence>
<evidence type="ECO:0000313" key="4">
    <source>
        <dbReference type="EMBL" id="MBJ7596049.1"/>
    </source>
</evidence>
<evidence type="ECO:0000256" key="1">
    <source>
        <dbReference type="ARBA" id="ARBA00001933"/>
    </source>
</evidence>